<accession>A0AAW1CJB0</accession>
<evidence type="ECO:0000313" key="4">
    <source>
        <dbReference type="Proteomes" id="UP001461498"/>
    </source>
</evidence>
<organism evidence="3 4">
    <name type="scientific">Rhynocoris fuscipes</name>
    <dbReference type="NCBI Taxonomy" id="488301"/>
    <lineage>
        <taxon>Eukaryota</taxon>
        <taxon>Metazoa</taxon>
        <taxon>Ecdysozoa</taxon>
        <taxon>Arthropoda</taxon>
        <taxon>Hexapoda</taxon>
        <taxon>Insecta</taxon>
        <taxon>Pterygota</taxon>
        <taxon>Neoptera</taxon>
        <taxon>Paraneoptera</taxon>
        <taxon>Hemiptera</taxon>
        <taxon>Heteroptera</taxon>
        <taxon>Panheteroptera</taxon>
        <taxon>Cimicomorpha</taxon>
        <taxon>Reduviidae</taxon>
        <taxon>Harpactorinae</taxon>
        <taxon>Harpactorini</taxon>
        <taxon>Rhynocoris</taxon>
    </lineage>
</organism>
<dbReference type="InterPro" id="IPR013641">
    <property type="entry name" value="KTI12/PSTK"/>
</dbReference>
<proteinExistence type="predicted"/>
<name>A0AAW1CJB0_9HEMI</name>
<evidence type="ECO:0000256" key="2">
    <source>
        <dbReference type="ARBA" id="ARBA00022840"/>
    </source>
</evidence>
<dbReference type="SUPFAM" id="SSF52540">
    <property type="entry name" value="P-loop containing nucleoside triphosphate hydrolases"/>
    <property type="match status" value="1"/>
</dbReference>
<evidence type="ECO:0000256" key="1">
    <source>
        <dbReference type="ARBA" id="ARBA00022741"/>
    </source>
</evidence>
<dbReference type="Gene3D" id="3.40.50.300">
    <property type="entry name" value="P-loop containing nucleotide triphosphate hydrolases"/>
    <property type="match status" value="1"/>
</dbReference>
<dbReference type="InterPro" id="IPR027417">
    <property type="entry name" value="P-loop_NTPase"/>
</dbReference>
<dbReference type="GO" id="GO:0016301">
    <property type="term" value="F:kinase activity"/>
    <property type="evidence" value="ECO:0007669"/>
    <property type="project" value="TreeGrafter"/>
</dbReference>
<dbReference type="PANTHER" id="PTHR20873">
    <property type="entry name" value="L-SERYL-TRNA(SEC) KINASE"/>
    <property type="match status" value="1"/>
</dbReference>
<dbReference type="InterPro" id="IPR052648">
    <property type="entry name" value="Ser-tRNA(Sec)_kinase"/>
</dbReference>
<dbReference type="EMBL" id="JAPXFL010000012">
    <property type="protein sequence ID" value="KAK9498611.1"/>
    <property type="molecule type" value="Genomic_DNA"/>
</dbReference>
<dbReference type="Pfam" id="PF08433">
    <property type="entry name" value="KTI12"/>
    <property type="match status" value="1"/>
</dbReference>
<protein>
    <recommendedName>
        <fullName evidence="5">L-seryl-tRNA(Sec) kinase</fullName>
    </recommendedName>
</protein>
<comment type="caution">
    <text evidence="3">The sequence shown here is derived from an EMBL/GenBank/DDBJ whole genome shotgun (WGS) entry which is preliminary data.</text>
</comment>
<evidence type="ECO:0008006" key="5">
    <source>
        <dbReference type="Google" id="ProtNLM"/>
    </source>
</evidence>
<dbReference type="GO" id="GO:0005524">
    <property type="term" value="F:ATP binding"/>
    <property type="evidence" value="ECO:0007669"/>
    <property type="project" value="UniProtKB-KW"/>
</dbReference>
<reference evidence="3 4" key="1">
    <citation type="submission" date="2022-12" db="EMBL/GenBank/DDBJ databases">
        <title>Chromosome-level genome assembly of true bugs.</title>
        <authorList>
            <person name="Ma L."/>
            <person name="Li H."/>
        </authorList>
    </citation>
    <scope>NUCLEOTIDE SEQUENCE [LARGE SCALE GENOMIC DNA]</scope>
    <source>
        <strain evidence="3">Lab_2022b</strain>
    </source>
</reference>
<dbReference type="PANTHER" id="PTHR20873:SF0">
    <property type="entry name" value="L-SERYL-TRNA(SEC) KINASE"/>
    <property type="match status" value="1"/>
</dbReference>
<keyword evidence="4" id="KW-1185">Reference proteome</keyword>
<keyword evidence="2" id="KW-0067">ATP-binding</keyword>
<dbReference type="Proteomes" id="UP001461498">
    <property type="component" value="Unassembled WGS sequence"/>
</dbReference>
<keyword evidence="1" id="KW-0547">Nucleotide-binding</keyword>
<gene>
    <name evidence="3" type="ORF">O3M35_003205</name>
</gene>
<sequence>MESTSVCLICLIGLPSSGKSTLSKEIETKYKFKFNVEIIIFDKEICWNEEKSWKNKRKDVRLLVIKRIEINLRSFNQKTLIILDDNMFYRSMRYEYYQIARKYRIGFCEIYLNTPIDICLKLNKNRNESVNENTILKMNSKLEKPDSVSYKWEKNHLIFKQNLYDNDWKNFENLIENCLQIPADSIPNVEMKIVSSNLIHLADIALRKIVNELIKKEIETNGISETYCHELANKRRIILERIRSGEIVLPEISSENPIQDYSEILRSEIGSLLL</sequence>
<dbReference type="AlphaFoldDB" id="A0AAW1CJB0"/>
<evidence type="ECO:0000313" key="3">
    <source>
        <dbReference type="EMBL" id="KAK9498611.1"/>
    </source>
</evidence>
<dbReference type="GO" id="GO:0000049">
    <property type="term" value="F:tRNA binding"/>
    <property type="evidence" value="ECO:0007669"/>
    <property type="project" value="TreeGrafter"/>
</dbReference>